<comment type="cofactor">
    <cofactor evidence="1">
        <name>thiamine diphosphate</name>
        <dbReference type="ChEBI" id="CHEBI:58937"/>
    </cofactor>
</comment>
<dbReference type="Pfam" id="PF00676">
    <property type="entry name" value="E1_dh"/>
    <property type="match status" value="1"/>
</dbReference>
<keyword evidence="4" id="KW-0786">Thiamine pyrophosphate</keyword>
<accession>F0WBS7</accession>
<dbReference type="EMBL" id="FR824142">
    <property type="protein sequence ID" value="CCA20561.1"/>
    <property type="molecule type" value="Genomic_DNA"/>
</dbReference>
<sequence length="200" mass="22132">MDYPAHKIFYIVDGNTEIPPNYEDVDDVTSHIATSVDKFYGNEKVHVSLLSNPSHLECINAVVNGKTRAKIDNGQEALGLLLHGDAAFAGQGCVPEGLFLSQLPDFTTKGSIHLIVNNQVGFTTTFPDSRSTRYCSDIAKSIDAPVLHVNGGSIHPVLRAASLAMTYRTQFRKDIVVDLIIYRRYGHNEVDEPRFTQPKM</sequence>
<dbReference type="InterPro" id="IPR001017">
    <property type="entry name" value="DH_E1"/>
</dbReference>
<dbReference type="PANTHER" id="PTHR23152:SF4">
    <property type="entry name" value="2-OXOADIPATE DEHYDROGENASE COMPLEX COMPONENT E1"/>
    <property type="match status" value="1"/>
</dbReference>
<gene>
    <name evidence="6" type="primary">AlNc14C53G4118</name>
    <name evidence="7" type="synonym">AlNc14C97G5921</name>
    <name evidence="6" type="ORF">ALNC14_047470</name>
    <name evidence="7" type="ORF">ALNC14_067040</name>
</gene>
<dbReference type="Gene3D" id="3.40.50.970">
    <property type="match status" value="1"/>
</dbReference>
<proteinExistence type="inferred from homology"/>
<dbReference type="InterPro" id="IPR011603">
    <property type="entry name" value="2oxoglutarate_DH_E1"/>
</dbReference>
<keyword evidence="3" id="KW-0560">Oxidoreductase</keyword>
<organism evidence="6">
    <name type="scientific">Albugo laibachii Nc14</name>
    <dbReference type="NCBI Taxonomy" id="890382"/>
    <lineage>
        <taxon>Eukaryota</taxon>
        <taxon>Sar</taxon>
        <taxon>Stramenopiles</taxon>
        <taxon>Oomycota</taxon>
        <taxon>Peronosporomycetes</taxon>
        <taxon>Albuginales</taxon>
        <taxon>Albuginaceae</taxon>
        <taxon>Albugo</taxon>
    </lineage>
</organism>
<feature type="domain" description="Dehydrogenase E1 component" evidence="5">
    <location>
        <begin position="39"/>
        <end position="198"/>
    </location>
</feature>
<comment type="similarity">
    <text evidence="2">Belongs to the alpha-ketoglutarate dehydrogenase family.</text>
</comment>
<dbReference type="EMBL" id="FR824098">
    <property type="protein sequence ID" value="CCA18604.1"/>
    <property type="molecule type" value="Genomic_DNA"/>
</dbReference>
<evidence type="ECO:0000256" key="4">
    <source>
        <dbReference type="ARBA" id="ARBA00023052"/>
    </source>
</evidence>
<reference evidence="6" key="2">
    <citation type="submission" date="2011-02" db="EMBL/GenBank/DDBJ databases">
        <authorList>
            <person name="MacLean D."/>
        </authorList>
    </citation>
    <scope>NUCLEOTIDE SEQUENCE</scope>
</reference>
<dbReference type="AlphaFoldDB" id="F0WBS7"/>
<reference evidence="6" key="1">
    <citation type="journal article" date="2011" name="PLoS Biol.">
        <title>Gene gain and loss during evolution of obligate parasitism in the white rust pathogen of Arabidopsis thaliana.</title>
        <authorList>
            <person name="Kemen E."/>
            <person name="Gardiner A."/>
            <person name="Schultz-Larsen T."/>
            <person name="Kemen A.C."/>
            <person name="Balmuth A.L."/>
            <person name="Robert-Seilaniantz A."/>
            <person name="Bailey K."/>
            <person name="Holub E."/>
            <person name="Studholme D.J."/>
            <person name="Maclean D."/>
            <person name="Jones J.D."/>
        </authorList>
    </citation>
    <scope>NUCLEOTIDE SEQUENCE</scope>
</reference>
<dbReference type="GO" id="GO:0030976">
    <property type="term" value="F:thiamine pyrophosphate binding"/>
    <property type="evidence" value="ECO:0007669"/>
    <property type="project" value="InterPro"/>
</dbReference>
<evidence type="ECO:0000313" key="7">
    <source>
        <dbReference type="EMBL" id="CCA20561.1"/>
    </source>
</evidence>
<evidence type="ECO:0000256" key="1">
    <source>
        <dbReference type="ARBA" id="ARBA00001964"/>
    </source>
</evidence>
<evidence type="ECO:0000313" key="6">
    <source>
        <dbReference type="EMBL" id="CCA18604.1"/>
    </source>
</evidence>
<dbReference type="PANTHER" id="PTHR23152">
    <property type="entry name" value="2-OXOGLUTARATE DEHYDROGENASE"/>
    <property type="match status" value="1"/>
</dbReference>
<evidence type="ECO:0000256" key="3">
    <source>
        <dbReference type="ARBA" id="ARBA00023002"/>
    </source>
</evidence>
<dbReference type="GO" id="GO:0016624">
    <property type="term" value="F:oxidoreductase activity, acting on the aldehyde or oxo group of donors, disulfide as acceptor"/>
    <property type="evidence" value="ECO:0007669"/>
    <property type="project" value="InterPro"/>
</dbReference>
<evidence type="ECO:0000259" key="5">
    <source>
        <dbReference type="Pfam" id="PF00676"/>
    </source>
</evidence>
<evidence type="ECO:0000256" key="2">
    <source>
        <dbReference type="ARBA" id="ARBA00006936"/>
    </source>
</evidence>
<protein>
    <submittedName>
        <fullName evidence="6">2oxoglutarate dehydrogenase E1 component putative</fullName>
    </submittedName>
</protein>
<dbReference type="SUPFAM" id="SSF52518">
    <property type="entry name" value="Thiamin diphosphate-binding fold (THDP-binding)"/>
    <property type="match status" value="1"/>
</dbReference>
<dbReference type="InterPro" id="IPR029061">
    <property type="entry name" value="THDP-binding"/>
</dbReference>
<dbReference type="HOGENOM" id="CLU_1368393_0_0_1"/>
<name>F0WBS7_9STRA</name>